<keyword evidence="1" id="KW-0234">DNA repair</keyword>
<gene>
    <name evidence="5" type="ORF">NQ314_013962</name>
</gene>
<keyword evidence="1" id="KW-0347">Helicase</keyword>
<dbReference type="Gene3D" id="3.40.50.300">
    <property type="entry name" value="P-loop containing nucleotide triphosphate hydrolases"/>
    <property type="match status" value="1"/>
</dbReference>
<organism evidence="5 6">
    <name type="scientific">Rhamnusium bicolor</name>
    <dbReference type="NCBI Taxonomy" id="1586634"/>
    <lineage>
        <taxon>Eukaryota</taxon>
        <taxon>Metazoa</taxon>
        <taxon>Ecdysozoa</taxon>
        <taxon>Arthropoda</taxon>
        <taxon>Hexapoda</taxon>
        <taxon>Insecta</taxon>
        <taxon>Pterygota</taxon>
        <taxon>Neoptera</taxon>
        <taxon>Endopterygota</taxon>
        <taxon>Coleoptera</taxon>
        <taxon>Polyphaga</taxon>
        <taxon>Cucujiformia</taxon>
        <taxon>Chrysomeloidea</taxon>
        <taxon>Cerambycidae</taxon>
        <taxon>Lepturinae</taxon>
        <taxon>Rhagiini</taxon>
        <taxon>Rhamnusium</taxon>
    </lineage>
</organism>
<dbReference type="GO" id="GO:0005524">
    <property type="term" value="F:ATP binding"/>
    <property type="evidence" value="ECO:0007669"/>
    <property type="project" value="UniProtKB-KW"/>
</dbReference>
<feature type="domain" description="Helitron helicase-like" evidence="4">
    <location>
        <begin position="568"/>
        <end position="750"/>
    </location>
</feature>
<dbReference type="GO" id="GO:0006310">
    <property type="term" value="P:DNA recombination"/>
    <property type="evidence" value="ECO:0007669"/>
    <property type="project" value="UniProtKB-KW"/>
</dbReference>
<comment type="caution">
    <text evidence="5">The sequence shown here is derived from an EMBL/GenBank/DDBJ whole genome shotgun (WGS) entry which is preliminary data.</text>
</comment>
<dbReference type="EMBL" id="JANEYF010003854">
    <property type="protein sequence ID" value="KAJ8933522.1"/>
    <property type="molecule type" value="Genomic_DNA"/>
</dbReference>
<dbReference type="GO" id="GO:0000723">
    <property type="term" value="P:telomere maintenance"/>
    <property type="evidence" value="ECO:0007669"/>
    <property type="project" value="InterPro"/>
</dbReference>
<keyword evidence="1" id="KW-0233">DNA recombination</keyword>
<dbReference type="Proteomes" id="UP001162156">
    <property type="component" value="Unassembled WGS sequence"/>
</dbReference>
<feature type="region of interest" description="Disordered" evidence="2">
    <location>
        <begin position="188"/>
        <end position="213"/>
    </location>
</feature>
<evidence type="ECO:0000256" key="1">
    <source>
        <dbReference type="RuleBase" id="RU363044"/>
    </source>
</evidence>
<keyword evidence="1" id="KW-0227">DNA damage</keyword>
<evidence type="ECO:0000313" key="6">
    <source>
        <dbReference type="Proteomes" id="UP001162156"/>
    </source>
</evidence>
<dbReference type="PANTHER" id="PTHR10492">
    <property type="match status" value="1"/>
</dbReference>
<comment type="catalytic activity">
    <reaction evidence="1">
        <text>ATP + H2O = ADP + phosphate + H(+)</text>
        <dbReference type="Rhea" id="RHEA:13065"/>
        <dbReference type="ChEBI" id="CHEBI:15377"/>
        <dbReference type="ChEBI" id="CHEBI:15378"/>
        <dbReference type="ChEBI" id="CHEBI:30616"/>
        <dbReference type="ChEBI" id="CHEBI:43474"/>
        <dbReference type="ChEBI" id="CHEBI:456216"/>
        <dbReference type="EC" id="5.6.2.3"/>
    </reaction>
</comment>
<dbReference type="GO" id="GO:0016787">
    <property type="term" value="F:hydrolase activity"/>
    <property type="evidence" value="ECO:0007669"/>
    <property type="project" value="UniProtKB-KW"/>
</dbReference>
<sequence length="1500" mass="172698">MRNASHRWIEESILLKREKGKKRIGFYCPKNPIQVAPRSDDMPLKRYNCIQQAVKLIIDNINNNNRDRTSEILEELTLQNQGPLIKKMVDLFPMTKYERDAAGPSLAEFLFSQENCENVVKQQHSSDGPGMPQPPTADVAQQIIVDVMIHHSAASQIDVVRPQSCPRPQTAIRQLSKDLDAIMLDPSEEENDRNPVRIPTTVADPPRQDENNDMDIDGILLDVQNVIRQDERERERAAIREDWQAIADLQRVVNRERDPQNTYLMATERTLRGNDSSYLGPLTLMCRFCSALHFRAELTTRGDYTKCCQTNNITLPALLPIPDLLRNLFNGTHPQSANFKQNVLRYNYAFQFVSLEAKLRQLPRGRAPPVYAIQGKVYHHLSDVNVNDPIQRYGPVYFLTPEEALRHRQQNVNDDLLPQTMELIEDLLRNVNPYAQAYMHLRHRYDLEVETIERLRADAVRLRLDAPPLRMPLVTLELLQVRGANNRQFDLPVIPEVAAVYNSNIDHPPAPGLKVYVRNEPSRFKTISQESELLDPLVFPLLFPLGERGWCIGMPHNHGQRNITLCEYYAYRLAIRDNEQRFKYGGKLTQQYIVAAYIKIEANRMKYILQNQERLRADQYVGLADYLNRRINDDDEAATLGRMVILPTTYIGSPRHQQQLFQDAMAVVARHGSPSLFITMTTNPKWREIVENIPRGDQTNDHPMLMSRVFQCKLERFITDITENNVYGVPIANLYVIEFQKRGLPHAHILTILRHEDKLVDPERIDMLISAEIPDRNVEPVLYDIVTRNMVHGPCGVLNPNCPCMVDGKCSKGYPKPFVAETTVDENGRMTYRRRNDGTTILFTSSTGEQHMLDNRWIVPYNPYSLLKYNCHINVEACATVKSVKYLYKYFFKGTDHALVRINVDHNQQQEHEDVDNHQRQVDYNEVEVYLNARYMSPPEASWHINQFPLHKNTHTIIRLCVHMPQRQIVLFQPGLEAEALQRNEVTQLTAWFLLNQTDAEANRYLYTDIPYHYVWQTAQRRWKRRIRGADKIIVRMYSISVRKQELYYLRLLLLHVRGARSYEDVRTVDGRVCDTFLEACQIRNLLADDAEWIRALQEANARHMPHHMRQMFAYMLLYCEITDKTALWERFREAFTEDHTRHGIDQEEAVRRALSSIQTVLLLHRTRLSNFGLPEPAFMDNDDDTNAAYDVIDIEAEREEGERLTNLLNPEQAGVFEAVMNAVHDPRAPNRLFLLDAAAGSGKSFLFQTLISVLRGEDTPLIAMAPTGLAASLLKGGRTLHSRFKIPLDVNETTTTGVSPTSTDGRLIAAAKLIIIDEISMVNKTIFDLVERGLRDISTDNRPFANKAVIIAGDFRQTLPVLLNANRQTIVDSCVKGSRHFHAFQRHDLRVNVRARGDEQHFSAWLIELGNGTLPPLRRTLYGNIIKIPAQCIVSDKKALINFCFGDLINSNNNDADLPNKVILTPPQQYLSRSQRRDRRQASGSLQDLLQRRQRGPNR</sequence>
<evidence type="ECO:0000259" key="3">
    <source>
        <dbReference type="Pfam" id="PF05970"/>
    </source>
</evidence>
<dbReference type="EC" id="5.6.2.3" evidence="1"/>
<dbReference type="InterPro" id="IPR027417">
    <property type="entry name" value="P-loop_NTPase"/>
</dbReference>
<dbReference type="Pfam" id="PF14214">
    <property type="entry name" value="Helitron_like_N"/>
    <property type="match status" value="1"/>
</dbReference>
<keyword evidence="1" id="KW-0547">Nucleotide-binding</keyword>
<dbReference type="GO" id="GO:0006281">
    <property type="term" value="P:DNA repair"/>
    <property type="evidence" value="ECO:0007669"/>
    <property type="project" value="UniProtKB-KW"/>
</dbReference>
<evidence type="ECO:0000259" key="4">
    <source>
        <dbReference type="Pfam" id="PF14214"/>
    </source>
</evidence>
<keyword evidence="1" id="KW-0378">Hydrolase</keyword>
<proteinExistence type="inferred from homology"/>
<keyword evidence="6" id="KW-1185">Reference proteome</keyword>
<dbReference type="GO" id="GO:0043139">
    <property type="term" value="F:5'-3' DNA helicase activity"/>
    <property type="evidence" value="ECO:0007669"/>
    <property type="project" value="UniProtKB-EC"/>
</dbReference>
<evidence type="ECO:0000313" key="5">
    <source>
        <dbReference type="EMBL" id="KAJ8933522.1"/>
    </source>
</evidence>
<dbReference type="InterPro" id="IPR025476">
    <property type="entry name" value="Helitron_helicase-like"/>
</dbReference>
<comment type="cofactor">
    <cofactor evidence="1">
        <name>Mg(2+)</name>
        <dbReference type="ChEBI" id="CHEBI:18420"/>
    </cofactor>
</comment>
<dbReference type="PANTHER" id="PTHR10492:SF57">
    <property type="entry name" value="ATP-DEPENDENT DNA HELICASE"/>
    <property type="match status" value="1"/>
</dbReference>
<dbReference type="InterPro" id="IPR010285">
    <property type="entry name" value="DNA_helicase_pif1-like_DEAD"/>
</dbReference>
<accession>A0AAV8X6F9</accession>
<feature type="domain" description="DNA helicase Pif1-like DEAD-box helicase" evidence="3">
    <location>
        <begin position="1209"/>
        <end position="1416"/>
    </location>
</feature>
<name>A0AAV8X6F9_9CUCU</name>
<keyword evidence="1" id="KW-0067">ATP-binding</keyword>
<dbReference type="SUPFAM" id="SSF52540">
    <property type="entry name" value="P-loop containing nucleoside triphosphate hydrolases"/>
    <property type="match status" value="1"/>
</dbReference>
<evidence type="ECO:0000256" key="2">
    <source>
        <dbReference type="SAM" id="MobiDB-lite"/>
    </source>
</evidence>
<comment type="similarity">
    <text evidence="1">Belongs to the helicase family.</text>
</comment>
<dbReference type="Pfam" id="PF05970">
    <property type="entry name" value="PIF1"/>
    <property type="match status" value="1"/>
</dbReference>
<feature type="region of interest" description="Disordered" evidence="2">
    <location>
        <begin position="1472"/>
        <end position="1500"/>
    </location>
</feature>
<protein>
    <recommendedName>
        <fullName evidence="1">ATP-dependent DNA helicase</fullName>
        <ecNumber evidence="1">5.6.2.3</ecNumber>
    </recommendedName>
</protein>
<reference evidence="5" key="1">
    <citation type="journal article" date="2023" name="Insect Mol. Biol.">
        <title>Genome sequencing provides insights into the evolution of gene families encoding plant cell wall-degrading enzymes in longhorned beetles.</title>
        <authorList>
            <person name="Shin N.R."/>
            <person name="Okamura Y."/>
            <person name="Kirsch R."/>
            <person name="Pauchet Y."/>
        </authorList>
    </citation>
    <scope>NUCLEOTIDE SEQUENCE</scope>
    <source>
        <strain evidence="5">RBIC_L_NR</strain>
    </source>
</reference>